<proteinExistence type="predicted"/>
<evidence type="ECO:0000313" key="2">
    <source>
        <dbReference type="EMBL" id="GAA5064921.1"/>
    </source>
</evidence>
<sequence length="81" mass="9038">MIVHRFGVEPPGGNRRGTDSDSTRHHRRPSLPRSSVLVDDESHLVECDFGLFAGEFGVRIAEVDKDEVFVRPAGHDDNPRS</sequence>
<accession>A0AAV3URF4</accession>
<feature type="region of interest" description="Disordered" evidence="1">
    <location>
        <begin position="1"/>
        <end position="34"/>
    </location>
</feature>
<comment type="caution">
    <text evidence="2">The sequence shown here is derived from an EMBL/GenBank/DDBJ whole genome shotgun (WGS) entry which is preliminary data.</text>
</comment>
<gene>
    <name evidence="2" type="ORF">GCM10025751_55150</name>
</gene>
<dbReference type="EMBL" id="BAABKX010000030">
    <property type="protein sequence ID" value="GAA5064921.1"/>
    <property type="molecule type" value="Genomic_DNA"/>
</dbReference>
<keyword evidence="3" id="KW-1185">Reference proteome</keyword>
<dbReference type="Proteomes" id="UP001501729">
    <property type="component" value="Unassembled WGS sequence"/>
</dbReference>
<evidence type="ECO:0000256" key="1">
    <source>
        <dbReference type="SAM" id="MobiDB-lite"/>
    </source>
</evidence>
<dbReference type="AlphaFoldDB" id="A0AAV3URF4"/>
<evidence type="ECO:0000313" key="3">
    <source>
        <dbReference type="Proteomes" id="UP001501729"/>
    </source>
</evidence>
<name>A0AAV3URF4_9EURY</name>
<organism evidence="2 3">
    <name type="scientific">Haladaptatus pallidirubidus</name>
    <dbReference type="NCBI Taxonomy" id="1008152"/>
    <lineage>
        <taxon>Archaea</taxon>
        <taxon>Methanobacteriati</taxon>
        <taxon>Methanobacteriota</taxon>
        <taxon>Stenosarchaea group</taxon>
        <taxon>Halobacteria</taxon>
        <taxon>Halobacteriales</taxon>
        <taxon>Haladaptataceae</taxon>
        <taxon>Haladaptatus</taxon>
    </lineage>
</organism>
<reference evidence="2 3" key="1">
    <citation type="journal article" date="2019" name="Int. J. Syst. Evol. Microbiol.">
        <title>The Global Catalogue of Microorganisms (GCM) 10K type strain sequencing project: providing services to taxonomists for standard genome sequencing and annotation.</title>
        <authorList>
            <consortium name="The Broad Institute Genomics Platform"/>
            <consortium name="The Broad Institute Genome Sequencing Center for Infectious Disease"/>
            <person name="Wu L."/>
            <person name="Ma J."/>
        </authorList>
    </citation>
    <scope>NUCLEOTIDE SEQUENCE [LARGE SCALE GENOMIC DNA]</scope>
    <source>
        <strain evidence="2 3">JCM 17504</strain>
    </source>
</reference>
<protein>
    <submittedName>
        <fullName evidence="2">Uncharacterized protein</fullName>
    </submittedName>
</protein>